<evidence type="ECO:0000313" key="3">
    <source>
        <dbReference type="Proteomes" id="UP001331761"/>
    </source>
</evidence>
<organism evidence="2 3">
    <name type="scientific">Trichostrongylus colubriformis</name>
    <name type="common">Black scour worm</name>
    <dbReference type="NCBI Taxonomy" id="6319"/>
    <lineage>
        <taxon>Eukaryota</taxon>
        <taxon>Metazoa</taxon>
        <taxon>Ecdysozoa</taxon>
        <taxon>Nematoda</taxon>
        <taxon>Chromadorea</taxon>
        <taxon>Rhabditida</taxon>
        <taxon>Rhabditina</taxon>
        <taxon>Rhabditomorpha</taxon>
        <taxon>Strongyloidea</taxon>
        <taxon>Trichostrongylidae</taxon>
        <taxon>Trichostrongylus</taxon>
    </lineage>
</organism>
<comment type="caution">
    <text evidence="2">The sequence shown here is derived from an EMBL/GenBank/DDBJ whole genome shotgun (WGS) entry which is preliminary data.</text>
</comment>
<dbReference type="Proteomes" id="UP001331761">
    <property type="component" value="Unassembled WGS sequence"/>
</dbReference>
<dbReference type="AlphaFoldDB" id="A0AAN8I9R2"/>
<name>A0AAN8I9R2_TRICO</name>
<dbReference type="EMBL" id="WIXE01025821">
    <property type="protein sequence ID" value="KAK5964426.1"/>
    <property type="molecule type" value="Genomic_DNA"/>
</dbReference>
<feature type="region of interest" description="Disordered" evidence="1">
    <location>
        <begin position="37"/>
        <end position="158"/>
    </location>
</feature>
<evidence type="ECO:0000256" key="1">
    <source>
        <dbReference type="SAM" id="MobiDB-lite"/>
    </source>
</evidence>
<feature type="compositionally biased region" description="Basic and acidic residues" evidence="1">
    <location>
        <begin position="88"/>
        <end position="116"/>
    </location>
</feature>
<feature type="non-terminal residue" evidence="2">
    <location>
        <position position="1"/>
    </location>
</feature>
<gene>
    <name evidence="2" type="ORF">GCK32_018925</name>
</gene>
<accession>A0AAN8I9R2</accession>
<feature type="compositionally biased region" description="Polar residues" evidence="1">
    <location>
        <begin position="74"/>
        <end position="87"/>
    </location>
</feature>
<reference evidence="2 3" key="1">
    <citation type="submission" date="2019-10" db="EMBL/GenBank/DDBJ databases">
        <title>Assembly and Annotation for the nematode Trichostrongylus colubriformis.</title>
        <authorList>
            <person name="Martin J."/>
        </authorList>
    </citation>
    <scope>NUCLEOTIDE SEQUENCE [LARGE SCALE GENOMIC DNA]</scope>
    <source>
        <strain evidence="2">G859</strain>
        <tissue evidence="2">Whole worm</tissue>
    </source>
</reference>
<evidence type="ECO:0000313" key="2">
    <source>
        <dbReference type="EMBL" id="KAK5964426.1"/>
    </source>
</evidence>
<keyword evidence="3" id="KW-1185">Reference proteome</keyword>
<sequence length="167" mass="18562">PTARLPKSDVARRRSNRTFPVWDGLRIDRVAMLVSESSPKMPASYSSTPISGFTGHIPGAKWQVGSRYRPPTRGLQSSYAPSSFSEQSVHDSSSRGARENHGHEPGNDVTEDDRRRGGGQQNGHYEGGHRSVQFSPERSRHVYLERNPGGSDPEGNVFCEELYVEPR</sequence>
<proteinExistence type="predicted"/>
<protein>
    <submittedName>
        <fullName evidence="2">Uncharacterized protein</fullName>
    </submittedName>
</protein>